<reference evidence="1" key="1">
    <citation type="journal article" date="2014" name="Int. J. Syst. Evol. Microbiol.">
        <title>Complete genome sequence of Corynebacterium casei LMG S-19264T (=DSM 44701T), isolated from a smear-ripened cheese.</title>
        <authorList>
            <consortium name="US DOE Joint Genome Institute (JGI-PGF)"/>
            <person name="Walter F."/>
            <person name="Albersmeier A."/>
            <person name="Kalinowski J."/>
            <person name="Ruckert C."/>
        </authorList>
    </citation>
    <scope>NUCLEOTIDE SEQUENCE</scope>
    <source>
        <strain evidence="1">CGMCC 1.10998</strain>
    </source>
</reference>
<proteinExistence type="predicted"/>
<evidence type="ECO:0000313" key="1">
    <source>
        <dbReference type="EMBL" id="GGC78085.1"/>
    </source>
</evidence>
<gene>
    <name evidence="1" type="ORF">GCM10011396_26600</name>
</gene>
<organism evidence="1 2">
    <name type="scientific">Undibacterium terreum</name>
    <dbReference type="NCBI Taxonomy" id="1224302"/>
    <lineage>
        <taxon>Bacteria</taxon>
        <taxon>Pseudomonadati</taxon>
        <taxon>Pseudomonadota</taxon>
        <taxon>Betaproteobacteria</taxon>
        <taxon>Burkholderiales</taxon>
        <taxon>Oxalobacteraceae</taxon>
        <taxon>Undibacterium</taxon>
    </lineage>
</organism>
<keyword evidence="2" id="KW-1185">Reference proteome</keyword>
<name>A0A916XJI2_9BURK</name>
<reference evidence="1" key="2">
    <citation type="submission" date="2020-09" db="EMBL/GenBank/DDBJ databases">
        <authorList>
            <person name="Sun Q."/>
            <person name="Zhou Y."/>
        </authorList>
    </citation>
    <scope>NUCLEOTIDE SEQUENCE</scope>
    <source>
        <strain evidence="1">CGMCC 1.10998</strain>
    </source>
</reference>
<evidence type="ECO:0000313" key="2">
    <source>
        <dbReference type="Proteomes" id="UP000637423"/>
    </source>
</evidence>
<dbReference type="AlphaFoldDB" id="A0A916XJI2"/>
<accession>A0A916XJI2</accession>
<dbReference type="EMBL" id="BMED01000002">
    <property type="protein sequence ID" value="GGC78085.1"/>
    <property type="molecule type" value="Genomic_DNA"/>
</dbReference>
<comment type="caution">
    <text evidence="1">The sequence shown here is derived from an EMBL/GenBank/DDBJ whole genome shotgun (WGS) entry which is preliminary data.</text>
</comment>
<dbReference type="RefSeq" id="WP_188566498.1">
    <property type="nucleotide sequence ID" value="NZ_BMED01000002.1"/>
</dbReference>
<sequence length="92" mass="10189">MSVYKISYAVPGETERIKFVVESPHPLTQVEVVSLAAQHRKPTVRAAFSTLAPPHTRQLQMAANKQMMVTAGIENVEYIVEGSTHIQCVPSR</sequence>
<dbReference type="Proteomes" id="UP000637423">
    <property type="component" value="Unassembled WGS sequence"/>
</dbReference>
<protein>
    <submittedName>
        <fullName evidence="1">Uncharacterized protein</fullName>
    </submittedName>
</protein>